<keyword evidence="3" id="KW-1185">Reference proteome</keyword>
<organism evidence="2 3">
    <name type="scientific">Thorsellia kenyensis</name>
    <dbReference type="NCBI Taxonomy" id="1549888"/>
    <lineage>
        <taxon>Bacteria</taxon>
        <taxon>Pseudomonadati</taxon>
        <taxon>Pseudomonadota</taxon>
        <taxon>Gammaproteobacteria</taxon>
        <taxon>Enterobacterales</taxon>
        <taxon>Thorselliaceae</taxon>
        <taxon>Thorsellia</taxon>
    </lineage>
</organism>
<evidence type="ECO:0000313" key="3">
    <source>
        <dbReference type="Proteomes" id="UP001589758"/>
    </source>
</evidence>
<sequence length="164" mass="18364">MKQKIKAVLFFTFSPILTGLFLLLIILCFLLVENGALTIKNSNFMTLIFDALSVIAGFSLGSFMIGFIPATLVGIIYVNTVEMSIKKQNCRCTLFGFLFTSPISIFMLLMLNSNINNNYAMSNESIDLIRIALALTPSLLGAFTAFCVSYCLNKNPRRRRLLMY</sequence>
<protein>
    <submittedName>
        <fullName evidence="2">Uncharacterized protein</fullName>
    </submittedName>
</protein>
<evidence type="ECO:0000256" key="1">
    <source>
        <dbReference type="SAM" id="Phobius"/>
    </source>
</evidence>
<dbReference type="EMBL" id="JBHLXE010000038">
    <property type="protein sequence ID" value="MFC0179231.1"/>
    <property type="molecule type" value="Genomic_DNA"/>
</dbReference>
<reference evidence="2 3" key="1">
    <citation type="submission" date="2024-09" db="EMBL/GenBank/DDBJ databases">
        <authorList>
            <person name="Sun Q."/>
            <person name="Mori K."/>
        </authorList>
    </citation>
    <scope>NUCLEOTIDE SEQUENCE [LARGE SCALE GENOMIC DNA]</scope>
    <source>
        <strain evidence="2 3">CCM 8545</strain>
    </source>
</reference>
<dbReference type="RefSeq" id="WP_385876328.1">
    <property type="nucleotide sequence ID" value="NZ_JBHLXE010000038.1"/>
</dbReference>
<feature type="transmembrane region" description="Helical" evidence="1">
    <location>
        <begin position="52"/>
        <end position="78"/>
    </location>
</feature>
<dbReference type="Proteomes" id="UP001589758">
    <property type="component" value="Unassembled WGS sequence"/>
</dbReference>
<gene>
    <name evidence="2" type="ORF">ACFFIT_03810</name>
</gene>
<keyword evidence="1" id="KW-0472">Membrane</keyword>
<comment type="caution">
    <text evidence="2">The sequence shown here is derived from an EMBL/GenBank/DDBJ whole genome shotgun (WGS) entry which is preliminary data.</text>
</comment>
<feature type="transmembrane region" description="Helical" evidence="1">
    <location>
        <begin position="90"/>
        <end position="111"/>
    </location>
</feature>
<keyword evidence="1" id="KW-1133">Transmembrane helix</keyword>
<proteinExistence type="predicted"/>
<keyword evidence="1" id="KW-0812">Transmembrane</keyword>
<feature type="transmembrane region" description="Helical" evidence="1">
    <location>
        <begin position="131"/>
        <end position="152"/>
    </location>
</feature>
<evidence type="ECO:0000313" key="2">
    <source>
        <dbReference type="EMBL" id="MFC0179231.1"/>
    </source>
</evidence>
<accession>A0ABV6CCD3</accession>
<feature type="transmembrane region" description="Helical" evidence="1">
    <location>
        <begin position="7"/>
        <end position="32"/>
    </location>
</feature>
<name>A0ABV6CCD3_9GAMM</name>